<reference evidence="2 3" key="1">
    <citation type="submission" date="2023-03" db="EMBL/GenBank/DDBJ databases">
        <title>Novosphingobium cyanobacteriorum sp. nov., isolated from a eutrophic reservoir during the Microcystis bloom period.</title>
        <authorList>
            <person name="Kang M."/>
            <person name="Le V."/>
            <person name="Ko S.-R."/>
            <person name="Lee S.-A."/>
            <person name="Ahn C.-Y."/>
        </authorList>
    </citation>
    <scope>NUCLEOTIDE SEQUENCE [LARGE SCALE GENOMIC DNA]</scope>
    <source>
        <strain evidence="2 3">HBC54</strain>
    </source>
</reference>
<dbReference type="EMBL" id="JAROCY010000005">
    <property type="protein sequence ID" value="MDF8332800.1"/>
    <property type="molecule type" value="Genomic_DNA"/>
</dbReference>
<keyword evidence="3" id="KW-1185">Reference proteome</keyword>
<proteinExistence type="predicted"/>
<evidence type="ECO:0000259" key="1">
    <source>
        <dbReference type="Pfam" id="PF20254"/>
    </source>
</evidence>
<dbReference type="RefSeq" id="WP_277276007.1">
    <property type="nucleotide sequence ID" value="NZ_JAROCY010000005.1"/>
</dbReference>
<dbReference type="Proteomes" id="UP001222770">
    <property type="component" value="Unassembled WGS sequence"/>
</dbReference>
<comment type="caution">
    <text evidence="2">The sequence shown here is derived from an EMBL/GenBank/DDBJ whole genome shotgun (WGS) entry which is preliminary data.</text>
</comment>
<name>A0ABT6CFV0_9SPHN</name>
<dbReference type="InterPro" id="IPR046540">
    <property type="entry name" value="DMFA2_C"/>
</dbReference>
<sequence length="494" mass="54927">MSYAPGAEVLFHASTTAREWSLEIVRDGAVPQSVHQSGAIPGRHVPIPEDVVRLGCGWPVAYRWTVPSSCASGFFRVIASCERPDGTRFVHQQFFVVRPHGPRRTPFLLVLPTATWTAYNDWGGANHYQGRDGYSPVLSLKRPWRHGLVWLPEGAPRIVSDRHRPPLAPPQYRMKEWALANGFGQYASAAGWAQFDRHFVVWAERNNLAIDMITQTDLHYRPELLDGYRCLIFVGHDEYWSATMRDHVDHFVEGGGKVARFAGNFLWQIRLEDEGRTQICYKYDAASEDPVRGTDQAHLLTSAWEDRLVSRPGAQTFGVNALRGMYASWGGFAPAGTRGFTTYQPGHWAFAGTGLRYGDILGDASEVFGYEVDGLEYGFERGLPYPTGADGAPNDLQILAMAPATLAEDVIQDDQAAYYIRNADLAFAAQAIDGEVTPEALDRRRRGSGMIVHFGKGKGEVFTAGTCEWIMGLTRADQQVHTVTMNVLRRFSAG</sequence>
<evidence type="ECO:0000313" key="3">
    <source>
        <dbReference type="Proteomes" id="UP001222770"/>
    </source>
</evidence>
<evidence type="ECO:0000313" key="2">
    <source>
        <dbReference type="EMBL" id="MDF8332800.1"/>
    </source>
</evidence>
<feature type="domain" description="N,N-dimethylformamidase beta subunit-like C-terminal" evidence="1">
    <location>
        <begin position="28"/>
        <end position="474"/>
    </location>
</feature>
<protein>
    <recommendedName>
        <fullName evidence="1">N,N-dimethylformamidase beta subunit-like C-terminal domain-containing protein</fullName>
    </recommendedName>
</protein>
<gene>
    <name evidence="2" type="ORF">POM99_06285</name>
</gene>
<organism evidence="2 3">
    <name type="scientific">Novosphingobium cyanobacteriorum</name>
    <dbReference type="NCBI Taxonomy" id="3024215"/>
    <lineage>
        <taxon>Bacteria</taxon>
        <taxon>Pseudomonadati</taxon>
        <taxon>Pseudomonadota</taxon>
        <taxon>Alphaproteobacteria</taxon>
        <taxon>Sphingomonadales</taxon>
        <taxon>Sphingomonadaceae</taxon>
        <taxon>Novosphingobium</taxon>
    </lineage>
</organism>
<dbReference type="Pfam" id="PF20254">
    <property type="entry name" value="DMFA2_C"/>
    <property type="match status" value="1"/>
</dbReference>
<accession>A0ABT6CFV0</accession>